<dbReference type="PANTHER" id="PTHR30069:SF29">
    <property type="entry name" value="HEMOGLOBIN AND HEMOGLOBIN-HAPTOGLOBIN-BINDING PROTEIN 1-RELATED"/>
    <property type="match status" value="1"/>
</dbReference>
<dbReference type="Gene3D" id="2.40.170.20">
    <property type="entry name" value="TonB-dependent receptor, beta-barrel domain"/>
    <property type="match status" value="1"/>
</dbReference>
<evidence type="ECO:0000313" key="15">
    <source>
        <dbReference type="Proteomes" id="UP000310760"/>
    </source>
</evidence>
<accession>A0A4S2FBR1</accession>
<sequence>SSAKTLVVSFIGMTSQEVGIKATLHISLKPDTEVLDEVVVTGYGVTKKAAFTGAASTVATDKIVNKTDANPIKALEGTVPGLQMNIASGQPGAPATIFIRGRNSINSGTQPLYIVDGVPYNSDAVGVRASEGQETSPLANLNANDIESMTVLKDATATSIYGARAANGVIVITTKKGKAGKTKVNFSAKVGVQMMPAYKHFDYSPVNADQYKEMWFEAMENEMAAWGDNSTVKYYLDGLGLSYDKSGYSDFLNWGIGNTSPEGTATNWLDEVTRNGLTQEYSVDVQGGSSDSHGPRYFLSLNYLNDEAIVIGKDLKRYSFRFNFEQAPSKVFKFGFNTNFVYSETNMGAGGGYFSDPITQAFMQSPITSVKKEDGSWNFDTVNGYNPVAQRSELGDQSLAKQYRILLSPYIQINFTPDLYFMTRGGADIYLVDEFGYWSFLQPQGSDMKGMGENSNTTRSLLSITNTLNYLKTFNKKHNVNFLLGQEAQYTYLKEAYLAGSNYPVDFLPQVSNTAVPGSASTSIDKVALASFFANAEYDYNNKYYVSGSFRMDGSSRFGSNNRWAPFWSVGAKYRISEESFMKGSSEWLNNLTIRASYGTSGNSEVGGSWYAARDLFGFGYNYNGVPGMGHAQFGNPDLKWEKTQKFNVGLDFTLLKRFTVEFDYYNHRTTDMVFAVPTSYVTGLGSYYKNVGELKNSGIEASITAQIFNTSDFSWSMTLTGSHNKNEVVKLSTDNPIEGAIQITEAGRPLYQFKMKEYAGVDPETGNPMWYVGESGNETTTSYNKAGKRYLGTANPDFQGSLSSTMNFHGFDFAFQLNYSLGGKVYGDNLRYDEQIGGSFGENFTEYVYKNRWQKPGDITDVPRLEAFGASNKASSQFLMDGDYLKIRSLTLGYTFPSKWTEKAFISRLRLYVQADNIYTFGAGNYRGFDPSGIGANGVQWWNFPTPRNVVFGANISF</sequence>
<dbReference type="InterPro" id="IPR000531">
    <property type="entry name" value="Beta-barrel_TonB"/>
</dbReference>
<dbReference type="InterPro" id="IPR023997">
    <property type="entry name" value="TonB-dep_OMP_SusC/RagA_CS"/>
</dbReference>
<dbReference type="GO" id="GO:0015344">
    <property type="term" value="F:siderophore uptake transmembrane transporter activity"/>
    <property type="evidence" value="ECO:0007669"/>
    <property type="project" value="TreeGrafter"/>
</dbReference>
<dbReference type="InterPro" id="IPR037066">
    <property type="entry name" value="Plug_dom_sf"/>
</dbReference>
<evidence type="ECO:0000256" key="1">
    <source>
        <dbReference type="ARBA" id="ARBA00004571"/>
    </source>
</evidence>
<evidence type="ECO:0000256" key="2">
    <source>
        <dbReference type="ARBA" id="ARBA00022448"/>
    </source>
</evidence>
<evidence type="ECO:0000256" key="3">
    <source>
        <dbReference type="ARBA" id="ARBA00022452"/>
    </source>
</evidence>
<dbReference type="Pfam" id="PF07715">
    <property type="entry name" value="Plug"/>
    <property type="match status" value="1"/>
</dbReference>
<dbReference type="GO" id="GO:0009279">
    <property type="term" value="C:cell outer membrane"/>
    <property type="evidence" value="ECO:0007669"/>
    <property type="project" value="UniProtKB-SubCell"/>
</dbReference>
<keyword evidence="6 11" id="KW-0798">TonB box</keyword>
<evidence type="ECO:0000256" key="10">
    <source>
        <dbReference type="PROSITE-ProRule" id="PRU01360"/>
    </source>
</evidence>
<evidence type="ECO:0000256" key="9">
    <source>
        <dbReference type="ARBA" id="ARBA00023237"/>
    </source>
</evidence>
<feature type="non-terminal residue" evidence="14">
    <location>
        <position position="1"/>
    </location>
</feature>
<dbReference type="InterPro" id="IPR039426">
    <property type="entry name" value="TonB-dep_rcpt-like"/>
</dbReference>
<feature type="domain" description="TonB-dependent receptor plug" evidence="13">
    <location>
        <begin position="50"/>
        <end position="169"/>
    </location>
</feature>
<dbReference type="InterPro" id="IPR012910">
    <property type="entry name" value="Plug_dom"/>
</dbReference>
<dbReference type="NCBIfam" id="TIGR04056">
    <property type="entry name" value="OMP_RagA_SusC"/>
    <property type="match status" value="1"/>
</dbReference>
<evidence type="ECO:0000313" key="14">
    <source>
        <dbReference type="EMBL" id="TGY66665.1"/>
    </source>
</evidence>
<evidence type="ECO:0000256" key="8">
    <source>
        <dbReference type="ARBA" id="ARBA00023170"/>
    </source>
</evidence>
<feature type="domain" description="TonB-dependent receptor-like beta-barrel" evidence="12">
    <location>
        <begin position="344"/>
        <end position="915"/>
    </location>
</feature>
<evidence type="ECO:0000256" key="7">
    <source>
        <dbReference type="ARBA" id="ARBA00023136"/>
    </source>
</evidence>
<keyword evidence="8" id="KW-0675">Receptor</keyword>
<dbReference type="GO" id="GO:0044718">
    <property type="term" value="P:siderophore transmembrane transport"/>
    <property type="evidence" value="ECO:0007669"/>
    <property type="project" value="TreeGrafter"/>
</dbReference>
<protein>
    <submittedName>
        <fullName evidence="14">SusC/RagA family TonB-linked outer membrane protein</fullName>
    </submittedName>
</protein>
<name>A0A4S2FBR1_9BACT</name>
<keyword evidence="9 10" id="KW-0998">Cell outer membrane</keyword>
<keyword evidence="4 10" id="KW-0812">Transmembrane</keyword>
<dbReference type="SUPFAM" id="SSF56935">
    <property type="entry name" value="Porins"/>
    <property type="match status" value="1"/>
</dbReference>
<dbReference type="EMBL" id="SRYJ01000079">
    <property type="protein sequence ID" value="TGY66665.1"/>
    <property type="molecule type" value="Genomic_DNA"/>
</dbReference>
<dbReference type="PROSITE" id="PS52016">
    <property type="entry name" value="TONB_DEPENDENT_REC_3"/>
    <property type="match status" value="1"/>
</dbReference>
<dbReference type="PANTHER" id="PTHR30069">
    <property type="entry name" value="TONB-DEPENDENT OUTER MEMBRANE RECEPTOR"/>
    <property type="match status" value="1"/>
</dbReference>
<comment type="subcellular location">
    <subcellularLocation>
        <location evidence="1 10">Cell outer membrane</location>
        <topology evidence="1 10">Multi-pass membrane protein</topology>
    </subcellularLocation>
</comment>
<keyword evidence="2 10" id="KW-0813">Transport</keyword>
<comment type="caution">
    <text evidence="14">The sequence shown here is derived from an EMBL/GenBank/DDBJ whole genome shotgun (WGS) entry which is preliminary data.</text>
</comment>
<dbReference type="InterPro" id="IPR023996">
    <property type="entry name" value="TonB-dep_OMP_SusC/RagA"/>
</dbReference>
<evidence type="ECO:0000256" key="5">
    <source>
        <dbReference type="ARBA" id="ARBA00022729"/>
    </source>
</evidence>
<dbReference type="Gene3D" id="2.170.130.10">
    <property type="entry name" value="TonB-dependent receptor, plug domain"/>
    <property type="match status" value="1"/>
</dbReference>
<evidence type="ECO:0000259" key="13">
    <source>
        <dbReference type="Pfam" id="PF07715"/>
    </source>
</evidence>
<gene>
    <name evidence="14" type="ORF">E5339_20805</name>
</gene>
<evidence type="ECO:0000256" key="4">
    <source>
        <dbReference type="ARBA" id="ARBA00022692"/>
    </source>
</evidence>
<dbReference type="Pfam" id="PF00593">
    <property type="entry name" value="TonB_dep_Rec_b-barrel"/>
    <property type="match status" value="1"/>
</dbReference>
<keyword evidence="5" id="KW-0732">Signal</keyword>
<evidence type="ECO:0000256" key="11">
    <source>
        <dbReference type="RuleBase" id="RU003357"/>
    </source>
</evidence>
<dbReference type="InterPro" id="IPR036942">
    <property type="entry name" value="Beta-barrel_TonB_sf"/>
</dbReference>
<organism evidence="14 15">
    <name type="scientific">Phocaeicola sartorii</name>
    <dbReference type="NCBI Taxonomy" id="671267"/>
    <lineage>
        <taxon>Bacteria</taxon>
        <taxon>Pseudomonadati</taxon>
        <taxon>Bacteroidota</taxon>
        <taxon>Bacteroidia</taxon>
        <taxon>Bacteroidales</taxon>
        <taxon>Bacteroidaceae</taxon>
        <taxon>Phocaeicola</taxon>
    </lineage>
</organism>
<keyword evidence="3 10" id="KW-1134">Transmembrane beta strand</keyword>
<dbReference type="Proteomes" id="UP000310760">
    <property type="component" value="Unassembled WGS sequence"/>
</dbReference>
<evidence type="ECO:0000259" key="12">
    <source>
        <dbReference type="Pfam" id="PF00593"/>
    </source>
</evidence>
<comment type="similarity">
    <text evidence="10 11">Belongs to the TonB-dependent receptor family.</text>
</comment>
<reference evidence="14 15" key="1">
    <citation type="submission" date="2019-04" db="EMBL/GenBank/DDBJ databases">
        <title>Microbes associate with the intestines of laboratory mice.</title>
        <authorList>
            <person name="Navarre W."/>
            <person name="Wong E."/>
            <person name="Huang K."/>
            <person name="Tropini C."/>
            <person name="Ng K."/>
            <person name="Yu B."/>
        </authorList>
    </citation>
    <scope>NUCLEOTIDE SEQUENCE [LARGE SCALE GENOMIC DNA]</scope>
    <source>
        <strain evidence="14 15">NM22_B1</strain>
    </source>
</reference>
<dbReference type="NCBIfam" id="TIGR04057">
    <property type="entry name" value="SusC_RagA_signa"/>
    <property type="match status" value="1"/>
</dbReference>
<proteinExistence type="inferred from homology"/>
<keyword evidence="7 10" id="KW-0472">Membrane</keyword>
<dbReference type="AlphaFoldDB" id="A0A4S2FBR1"/>
<dbReference type="RefSeq" id="WP_135952775.1">
    <property type="nucleotide sequence ID" value="NZ_CAONFL010000074.1"/>
</dbReference>
<evidence type="ECO:0000256" key="6">
    <source>
        <dbReference type="ARBA" id="ARBA00023077"/>
    </source>
</evidence>